<comment type="caution">
    <text evidence="2">The sequence shown here is derived from an EMBL/GenBank/DDBJ whole genome shotgun (WGS) entry which is preliminary data.</text>
</comment>
<name>A0ABS5U5B1_9BACT</name>
<dbReference type="CDD" id="cd00761">
    <property type="entry name" value="Glyco_tranf_GTA_type"/>
    <property type="match status" value="1"/>
</dbReference>
<dbReference type="InterPro" id="IPR029044">
    <property type="entry name" value="Nucleotide-diphossugar_trans"/>
</dbReference>
<dbReference type="EMBL" id="JAHDYS010000003">
    <property type="protein sequence ID" value="MBT1070844.1"/>
    <property type="molecule type" value="Genomic_DNA"/>
</dbReference>
<protein>
    <submittedName>
        <fullName evidence="2">Glycosyltransferase family 2 protein</fullName>
    </submittedName>
</protein>
<dbReference type="Pfam" id="PF00535">
    <property type="entry name" value="Glycos_transf_2"/>
    <property type="match status" value="1"/>
</dbReference>
<feature type="domain" description="Glycosyltransferase 2-like" evidence="1">
    <location>
        <begin position="4"/>
        <end position="174"/>
    </location>
</feature>
<evidence type="ECO:0000313" key="2">
    <source>
        <dbReference type="EMBL" id="MBT1070844.1"/>
    </source>
</evidence>
<dbReference type="InterPro" id="IPR001173">
    <property type="entry name" value="Glyco_trans_2-like"/>
</dbReference>
<dbReference type="SUPFAM" id="SSF53448">
    <property type="entry name" value="Nucleotide-diphospho-sugar transferases"/>
    <property type="match status" value="1"/>
</dbReference>
<organism evidence="2 3">
    <name type="scientific">Pelotalea chapellei</name>
    <dbReference type="NCBI Taxonomy" id="44671"/>
    <lineage>
        <taxon>Bacteria</taxon>
        <taxon>Pseudomonadati</taxon>
        <taxon>Thermodesulfobacteriota</taxon>
        <taxon>Desulfuromonadia</taxon>
        <taxon>Geobacterales</taxon>
        <taxon>Geobacteraceae</taxon>
        <taxon>Pelotalea</taxon>
    </lineage>
</organism>
<dbReference type="RefSeq" id="WP_214296564.1">
    <property type="nucleotide sequence ID" value="NZ_JAHDYS010000003.1"/>
</dbReference>
<evidence type="ECO:0000259" key="1">
    <source>
        <dbReference type="Pfam" id="PF00535"/>
    </source>
</evidence>
<dbReference type="Gene3D" id="3.90.550.10">
    <property type="entry name" value="Spore Coat Polysaccharide Biosynthesis Protein SpsA, Chain A"/>
    <property type="match status" value="1"/>
</dbReference>
<dbReference type="Proteomes" id="UP000784128">
    <property type="component" value="Unassembled WGS sequence"/>
</dbReference>
<keyword evidence="3" id="KW-1185">Reference proteome</keyword>
<reference evidence="2 3" key="1">
    <citation type="submission" date="2021-05" db="EMBL/GenBank/DDBJ databases">
        <title>The draft genome of Geobacter chapellei DSM 13688.</title>
        <authorList>
            <person name="Xu Z."/>
            <person name="Masuda Y."/>
            <person name="Itoh H."/>
            <person name="Senoo K."/>
        </authorList>
    </citation>
    <scope>NUCLEOTIDE SEQUENCE [LARGE SCALE GENOMIC DNA]</scope>
    <source>
        <strain evidence="2 3">DSM 13688</strain>
    </source>
</reference>
<gene>
    <name evidence="2" type="ORF">KJB30_03530</name>
</gene>
<evidence type="ECO:0000313" key="3">
    <source>
        <dbReference type="Proteomes" id="UP000784128"/>
    </source>
</evidence>
<sequence length="318" mass="36384">MKISIIICTYNRCASLEKTMERLAALIPRASCECELLVVDNNSSDDTRGVVENFINGPEGNIRYLFEGRQGKSYALNTAIEAAEGDVLAFTDDDVLVDWNWLIKIHGAFQDEGISCAGGRIVPRWGKRCPPWLTPELHPYLALLDLGDRKKRMTEPMLWGANLIIRKSMFKKYGLFDVSLGRTGGKLYGNEEIELIRNLIIQGEGVYYLPEIVVQHCINENRMQKNYFRKWMFDAGELEGIQMGHYPHRNLMGVPYYMVKDAFTTVVGFAKDTMRRKQNIFLDEMFMCKTLGFINGRVKYHRSLAPMTSGRGREKALE</sequence>
<dbReference type="PANTHER" id="PTHR22916">
    <property type="entry name" value="GLYCOSYLTRANSFERASE"/>
    <property type="match status" value="1"/>
</dbReference>
<proteinExistence type="predicted"/>
<accession>A0ABS5U5B1</accession>